<reference evidence="2 3" key="1">
    <citation type="submission" date="2016-11" db="EMBL/GenBank/DDBJ databases">
        <authorList>
            <person name="Jaros S."/>
            <person name="Januszkiewicz K."/>
            <person name="Wedrychowicz H."/>
        </authorList>
    </citation>
    <scope>NUCLEOTIDE SEQUENCE [LARGE SCALE GENOMIC DNA]</scope>
    <source>
        <strain evidence="2 3">DSM 45627</strain>
    </source>
</reference>
<dbReference type="Gene3D" id="1.20.120.450">
    <property type="entry name" value="dinb family like domain"/>
    <property type="match status" value="1"/>
</dbReference>
<dbReference type="OrthoDB" id="154293at2"/>
<dbReference type="NCBIfam" id="TIGR03083">
    <property type="entry name" value="maleylpyruvate isomerase family mycothiol-dependent enzyme"/>
    <property type="match status" value="1"/>
</dbReference>
<gene>
    <name evidence="2" type="ORF">SAMN05443575_2019</name>
</gene>
<dbReference type="GO" id="GO:0046872">
    <property type="term" value="F:metal ion binding"/>
    <property type="evidence" value="ECO:0007669"/>
    <property type="project" value="InterPro"/>
</dbReference>
<evidence type="ECO:0000259" key="1">
    <source>
        <dbReference type="Pfam" id="PF11716"/>
    </source>
</evidence>
<evidence type="ECO:0000313" key="2">
    <source>
        <dbReference type="EMBL" id="SHG32392.1"/>
    </source>
</evidence>
<protein>
    <submittedName>
        <fullName evidence="2">TIGR03083 family protein</fullName>
    </submittedName>
</protein>
<feature type="domain" description="Mycothiol-dependent maleylpyruvate isomerase metal-binding" evidence="1">
    <location>
        <begin position="7"/>
        <end position="102"/>
    </location>
</feature>
<evidence type="ECO:0000313" key="3">
    <source>
        <dbReference type="Proteomes" id="UP000186132"/>
    </source>
</evidence>
<dbReference type="EMBL" id="FQVU01000002">
    <property type="protein sequence ID" value="SHG32392.1"/>
    <property type="molecule type" value="Genomic_DNA"/>
</dbReference>
<sequence>MDPVAEWAAAQARVIDLVESLDAAAVERRVPATPDWTVRDLLSHMIGLDADILAGNEPDDHNPTWTQRQVDDRAGHDVATLVAEWRAMTEPLQQWMRDNNPRPMGDVVIHEQDLRGALEAPGARDGDALRSLFERMAGACEDRAVARELEPLRLQGENYDFGPPQADVVVRASDFDLARLVLSRRSAAQLRAWTTQGDVEPYVECFGGLGPLPADDLVE</sequence>
<dbReference type="SUPFAM" id="SSF109854">
    <property type="entry name" value="DinB/YfiT-like putative metalloenzymes"/>
    <property type="match status" value="1"/>
</dbReference>
<keyword evidence="3" id="KW-1185">Reference proteome</keyword>
<proteinExistence type="predicted"/>
<dbReference type="InterPro" id="IPR034660">
    <property type="entry name" value="DinB/YfiT-like"/>
</dbReference>
<dbReference type="Pfam" id="PF11716">
    <property type="entry name" value="MDMPI_N"/>
    <property type="match status" value="1"/>
</dbReference>
<name>A0A1M5IVM6_9ACTN</name>
<accession>A0A1M5IVM6</accession>
<dbReference type="AlphaFoldDB" id="A0A1M5IVM6"/>
<organism evidence="2 3">
    <name type="scientific">Jatrophihabitans endophyticus</name>
    <dbReference type="NCBI Taxonomy" id="1206085"/>
    <lineage>
        <taxon>Bacteria</taxon>
        <taxon>Bacillati</taxon>
        <taxon>Actinomycetota</taxon>
        <taxon>Actinomycetes</taxon>
        <taxon>Jatrophihabitantales</taxon>
        <taxon>Jatrophihabitantaceae</taxon>
        <taxon>Jatrophihabitans</taxon>
    </lineage>
</organism>
<dbReference type="RefSeq" id="WP_073389295.1">
    <property type="nucleotide sequence ID" value="NZ_FQVU01000002.1"/>
</dbReference>
<dbReference type="STRING" id="1206085.SAMN05443575_2019"/>
<dbReference type="InterPro" id="IPR024344">
    <property type="entry name" value="MDMPI_metal-binding"/>
</dbReference>
<dbReference type="InterPro" id="IPR017517">
    <property type="entry name" value="Maleyloyr_isom"/>
</dbReference>
<dbReference type="Proteomes" id="UP000186132">
    <property type="component" value="Unassembled WGS sequence"/>
</dbReference>